<feature type="compositionally biased region" description="Polar residues" evidence="1">
    <location>
        <begin position="1"/>
        <end position="12"/>
    </location>
</feature>
<dbReference type="AlphaFoldDB" id="A0AAN6MSF6"/>
<dbReference type="EMBL" id="MU855369">
    <property type="protein sequence ID" value="KAK3905153.1"/>
    <property type="molecule type" value="Genomic_DNA"/>
</dbReference>
<evidence type="ECO:0000313" key="3">
    <source>
        <dbReference type="Proteomes" id="UP001303889"/>
    </source>
</evidence>
<proteinExistence type="predicted"/>
<feature type="region of interest" description="Disordered" evidence="1">
    <location>
        <begin position="1"/>
        <end position="33"/>
    </location>
</feature>
<accession>A0AAN6MSF6</accession>
<protein>
    <submittedName>
        <fullName evidence="2">Uncharacterized protein</fullName>
    </submittedName>
</protein>
<feature type="compositionally biased region" description="Acidic residues" evidence="1">
    <location>
        <begin position="16"/>
        <end position="27"/>
    </location>
</feature>
<comment type="caution">
    <text evidence="2">The sequence shown here is derived from an EMBL/GenBank/DDBJ whole genome shotgun (WGS) entry which is preliminary data.</text>
</comment>
<name>A0AAN6MSF6_9PEZI</name>
<organism evidence="2 3">
    <name type="scientific">Staphylotrichum tortipilum</name>
    <dbReference type="NCBI Taxonomy" id="2831512"/>
    <lineage>
        <taxon>Eukaryota</taxon>
        <taxon>Fungi</taxon>
        <taxon>Dikarya</taxon>
        <taxon>Ascomycota</taxon>
        <taxon>Pezizomycotina</taxon>
        <taxon>Sordariomycetes</taxon>
        <taxon>Sordariomycetidae</taxon>
        <taxon>Sordariales</taxon>
        <taxon>Chaetomiaceae</taxon>
        <taxon>Staphylotrichum</taxon>
    </lineage>
</organism>
<evidence type="ECO:0000313" key="2">
    <source>
        <dbReference type="EMBL" id="KAK3905153.1"/>
    </source>
</evidence>
<evidence type="ECO:0000256" key="1">
    <source>
        <dbReference type="SAM" id="MobiDB-lite"/>
    </source>
</evidence>
<keyword evidence="3" id="KW-1185">Reference proteome</keyword>
<reference evidence="2" key="1">
    <citation type="journal article" date="2023" name="Mol. Phylogenet. Evol.">
        <title>Genome-scale phylogeny and comparative genomics of the fungal order Sordariales.</title>
        <authorList>
            <person name="Hensen N."/>
            <person name="Bonometti L."/>
            <person name="Westerberg I."/>
            <person name="Brannstrom I.O."/>
            <person name="Guillou S."/>
            <person name="Cros-Aarteil S."/>
            <person name="Calhoun S."/>
            <person name="Haridas S."/>
            <person name="Kuo A."/>
            <person name="Mondo S."/>
            <person name="Pangilinan J."/>
            <person name="Riley R."/>
            <person name="LaButti K."/>
            <person name="Andreopoulos B."/>
            <person name="Lipzen A."/>
            <person name="Chen C."/>
            <person name="Yan M."/>
            <person name="Daum C."/>
            <person name="Ng V."/>
            <person name="Clum A."/>
            <person name="Steindorff A."/>
            <person name="Ohm R.A."/>
            <person name="Martin F."/>
            <person name="Silar P."/>
            <person name="Natvig D.O."/>
            <person name="Lalanne C."/>
            <person name="Gautier V."/>
            <person name="Ament-Velasquez S.L."/>
            <person name="Kruys A."/>
            <person name="Hutchinson M.I."/>
            <person name="Powell A.J."/>
            <person name="Barry K."/>
            <person name="Miller A.N."/>
            <person name="Grigoriev I.V."/>
            <person name="Debuchy R."/>
            <person name="Gladieux P."/>
            <person name="Hiltunen Thoren M."/>
            <person name="Johannesson H."/>
        </authorList>
    </citation>
    <scope>NUCLEOTIDE SEQUENCE</scope>
    <source>
        <strain evidence="2">CBS 103.79</strain>
    </source>
</reference>
<dbReference type="Proteomes" id="UP001303889">
    <property type="component" value="Unassembled WGS sequence"/>
</dbReference>
<sequence>MPTTQATPSGKKQGSDDEQQQQQEEETQLAANPLPRRRPWHAVCLALRGEIEMSHRGEIYENSVRPVGPPRVCLDTVQEMRQEAHIQSCNRSVPVFLWPVEPPLPPKTRALLLAALHNFLYRTWFKPFRSEIDWGQFIAQTFEMEPDVMTRAIEAPVDMAFYAAYLCRAIYAHVDATKRWLMAAIIRWNMAPEDPHTLCLRPLFRAVAIIIKQTAYSIKVRDIGQLPILLVLTGIEEGLSAPITFELVACQIHALHSHTGPFASIQAAETSLATAVRFVMDLEKREEAAFGPRPDPRTTNMLAVRTPYLSPCTIWTVYQENGWDGKADLPAGSSATWVDTAIYPYWIGEGARCEEVIAEEWERDCRRLARDAEDGGEKSE</sequence>
<gene>
    <name evidence="2" type="ORF">C8A05DRAFT_13015</name>
</gene>
<reference evidence="2" key="2">
    <citation type="submission" date="2023-05" db="EMBL/GenBank/DDBJ databases">
        <authorList>
            <consortium name="Lawrence Berkeley National Laboratory"/>
            <person name="Steindorff A."/>
            <person name="Hensen N."/>
            <person name="Bonometti L."/>
            <person name="Westerberg I."/>
            <person name="Brannstrom I.O."/>
            <person name="Guillou S."/>
            <person name="Cros-Aarteil S."/>
            <person name="Calhoun S."/>
            <person name="Haridas S."/>
            <person name="Kuo A."/>
            <person name="Mondo S."/>
            <person name="Pangilinan J."/>
            <person name="Riley R."/>
            <person name="Labutti K."/>
            <person name="Andreopoulos B."/>
            <person name="Lipzen A."/>
            <person name="Chen C."/>
            <person name="Yanf M."/>
            <person name="Daum C."/>
            <person name="Ng V."/>
            <person name="Clum A."/>
            <person name="Ohm R."/>
            <person name="Martin F."/>
            <person name="Silar P."/>
            <person name="Natvig D."/>
            <person name="Lalanne C."/>
            <person name="Gautier V."/>
            <person name="Ament-Velasquez S.L."/>
            <person name="Kruys A."/>
            <person name="Hutchinson M.I."/>
            <person name="Powell A.J."/>
            <person name="Barry K."/>
            <person name="Miller A.N."/>
            <person name="Grigoriev I.V."/>
            <person name="Debuchy R."/>
            <person name="Gladieux P."/>
            <person name="Thoren M.H."/>
            <person name="Johannesson H."/>
        </authorList>
    </citation>
    <scope>NUCLEOTIDE SEQUENCE</scope>
    <source>
        <strain evidence="2">CBS 103.79</strain>
    </source>
</reference>